<reference evidence="1" key="1">
    <citation type="journal article" date="2015" name="Nature">
        <title>Complex archaea that bridge the gap between prokaryotes and eukaryotes.</title>
        <authorList>
            <person name="Spang A."/>
            <person name="Saw J.H."/>
            <person name="Jorgensen S.L."/>
            <person name="Zaremba-Niedzwiedzka K."/>
            <person name="Martijn J."/>
            <person name="Lind A.E."/>
            <person name="van Eijk R."/>
            <person name="Schleper C."/>
            <person name="Guy L."/>
            <person name="Ettema T.J."/>
        </authorList>
    </citation>
    <scope>NUCLEOTIDE SEQUENCE</scope>
</reference>
<accession>A0A0F9QPT9</accession>
<organism evidence="1">
    <name type="scientific">marine sediment metagenome</name>
    <dbReference type="NCBI Taxonomy" id="412755"/>
    <lineage>
        <taxon>unclassified sequences</taxon>
        <taxon>metagenomes</taxon>
        <taxon>ecological metagenomes</taxon>
    </lineage>
</organism>
<dbReference type="AlphaFoldDB" id="A0A0F9QPT9"/>
<comment type="caution">
    <text evidence="1">The sequence shown here is derived from an EMBL/GenBank/DDBJ whole genome shotgun (WGS) entry which is preliminary data.</text>
</comment>
<evidence type="ECO:0008006" key="2">
    <source>
        <dbReference type="Google" id="ProtNLM"/>
    </source>
</evidence>
<proteinExistence type="predicted"/>
<protein>
    <recommendedName>
        <fullName evidence="2">HNH nuclease domain-containing protein</fullName>
    </recommendedName>
</protein>
<name>A0A0F9QPT9_9ZZZZ</name>
<dbReference type="EMBL" id="LAZR01003738">
    <property type="protein sequence ID" value="KKN15181.1"/>
    <property type="molecule type" value="Genomic_DNA"/>
</dbReference>
<evidence type="ECO:0000313" key="1">
    <source>
        <dbReference type="EMBL" id="KKN15181.1"/>
    </source>
</evidence>
<gene>
    <name evidence="1" type="ORF">LCGC14_0988700</name>
</gene>
<sequence>MKLTQKSHNSTLRKKSSKQIKLDRIWANVKADQIRYLADKYGQGICEWCGKWGNLDTDDLWGLDAHHMNHDRKVNTPGNCYICHRICHTHIEILRIQVTQEDFQGREYEAKG</sequence>